<feature type="domain" description="RNA polymerase sigma-70 region 2" evidence="6">
    <location>
        <begin position="22"/>
        <end position="79"/>
    </location>
</feature>
<feature type="domain" description="RNA polymerase sigma factor 70 region 4 type 2" evidence="7">
    <location>
        <begin position="106"/>
        <end position="158"/>
    </location>
</feature>
<keyword evidence="3" id="KW-0731">Sigma factor</keyword>
<dbReference type="NCBIfam" id="TIGR02983">
    <property type="entry name" value="SigE-fam_strep"/>
    <property type="match status" value="1"/>
</dbReference>
<dbReference type="InterPro" id="IPR013325">
    <property type="entry name" value="RNA_pol_sigma_r2"/>
</dbReference>
<dbReference type="EMBL" id="JAUSRA010000001">
    <property type="protein sequence ID" value="MDP9794838.1"/>
    <property type="molecule type" value="Genomic_DNA"/>
</dbReference>
<accession>A0ABT9MUA0</accession>
<dbReference type="Proteomes" id="UP001240984">
    <property type="component" value="Unassembled WGS sequence"/>
</dbReference>
<dbReference type="Pfam" id="PF04542">
    <property type="entry name" value="Sigma70_r2"/>
    <property type="match status" value="1"/>
</dbReference>
<dbReference type="InterPro" id="IPR013249">
    <property type="entry name" value="RNA_pol_sigma70_r4_t2"/>
</dbReference>
<keyword evidence="5" id="KW-0804">Transcription</keyword>
<dbReference type="Gene3D" id="1.10.10.10">
    <property type="entry name" value="Winged helix-like DNA-binding domain superfamily/Winged helix DNA-binding domain"/>
    <property type="match status" value="1"/>
</dbReference>
<dbReference type="NCBIfam" id="TIGR02937">
    <property type="entry name" value="sigma70-ECF"/>
    <property type="match status" value="1"/>
</dbReference>
<evidence type="ECO:0000259" key="7">
    <source>
        <dbReference type="Pfam" id="PF08281"/>
    </source>
</evidence>
<dbReference type="CDD" id="cd06171">
    <property type="entry name" value="Sigma70_r4"/>
    <property type="match status" value="1"/>
</dbReference>
<keyword evidence="4" id="KW-0238">DNA-binding</keyword>
<dbReference type="InterPro" id="IPR014325">
    <property type="entry name" value="RNA_pol_sigma-E_actinobac"/>
</dbReference>
<evidence type="ECO:0000256" key="3">
    <source>
        <dbReference type="ARBA" id="ARBA00023082"/>
    </source>
</evidence>
<dbReference type="PANTHER" id="PTHR43133">
    <property type="entry name" value="RNA POLYMERASE ECF-TYPE SIGMA FACTO"/>
    <property type="match status" value="1"/>
</dbReference>
<dbReference type="PANTHER" id="PTHR43133:SF50">
    <property type="entry name" value="ECF RNA POLYMERASE SIGMA FACTOR SIGM"/>
    <property type="match status" value="1"/>
</dbReference>
<evidence type="ECO:0000256" key="1">
    <source>
        <dbReference type="ARBA" id="ARBA00010641"/>
    </source>
</evidence>
<evidence type="ECO:0000313" key="9">
    <source>
        <dbReference type="Proteomes" id="UP001240984"/>
    </source>
</evidence>
<organism evidence="8 9">
    <name type="scientific">Catenuloplanes nepalensis</name>
    <dbReference type="NCBI Taxonomy" id="587533"/>
    <lineage>
        <taxon>Bacteria</taxon>
        <taxon>Bacillati</taxon>
        <taxon>Actinomycetota</taxon>
        <taxon>Actinomycetes</taxon>
        <taxon>Micromonosporales</taxon>
        <taxon>Micromonosporaceae</taxon>
        <taxon>Catenuloplanes</taxon>
    </lineage>
</organism>
<sequence>MRTSPPARGDDEFVEFAQVAWRRLVHAAYLIVGDHHRAEDAAQTALARTYASWSRVRRQDAYAYTRRVLINHITDGWRRPIREQPHAAVPDRPAPADVADDVSRRQWLVDALRTLAPRERAVVVLRYYFDLSEADVAAELGISIGSVKSMGARGLARLRLQTDRVTPGANG</sequence>
<dbReference type="InterPro" id="IPR007627">
    <property type="entry name" value="RNA_pol_sigma70_r2"/>
</dbReference>
<keyword evidence="2" id="KW-0805">Transcription regulation</keyword>
<keyword evidence="9" id="KW-1185">Reference proteome</keyword>
<protein>
    <submittedName>
        <fullName evidence="8">RNA polymerase sigma-70 factor (Sigma-E family)</fullName>
    </submittedName>
</protein>
<evidence type="ECO:0000256" key="2">
    <source>
        <dbReference type="ARBA" id="ARBA00023015"/>
    </source>
</evidence>
<evidence type="ECO:0000313" key="8">
    <source>
        <dbReference type="EMBL" id="MDP9794838.1"/>
    </source>
</evidence>
<dbReference type="InterPro" id="IPR036388">
    <property type="entry name" value="WH-like_DNA-bd_sf"/>
</dbReference>
<dbReference type="Gene3D" id="1.10.1740.10">
    <property type="match status" value="1"/>
</dbReference>
<dbReference type="InterPro" id="IPR039425">
    <property type="entry name" value="RNA_pol_sigma-70-like"/>
</dbReference>
<comment type="similarity">
    <text evidence="1">Belongs to the sigma-70 factor family. ECF subfamily.</text>
</comment>
<dbReference type="Pfam" id="PF08281">
    <property type="entry name" value="Sigma70_r4_2"/>
    <property type="match status" value="1"/>
</dbReference>
<dbReference type="SUPFAM" id="SSF88946">
    <property type="entry name" value="Sigma2 domain of RNA polymerase sigma factors"/>
    <property type="match status" value="1"/>
</dbReference>
<gene>
    <name evidence="8" type="ORF">J2S43_003350</name>
</gene>
<dbReference type="InterPro" id="IPR013324">
    <property type="entry name" value="RNA_pol_sigma_r3/r4-like"/>
</dbReference>
<dbReference type="RefSeq" id="WP_306830150.1">
    <property type="nucleotide sequence ID" value="NZ_JAUSRA010000001.1"/>
</dbReference>
<comment type="caution">
    <text evidence="8">The sequence shown here is derived from an EMBL/GenBank/DDBJ whole genome shotgun (WGS) entry which is preliminary data.</text>
</comment>
<dbReference type="SUPFAM" id="SSF88659">
    <property type="entry name" value="Sigma3 and sigma4 domains of RNA polymerase sigma factors"/>
    <property type="match status" value="1"/>
</dbReference>
<evidence type="ECO:0000259" key="6">
    <source>
        <dbReference type="Pfam" id="PF04542"/>
    </source>
</evidence>
<reference evidence="8 9" key="1">
    <citation type="submission" date="2023-07" db="EMBL/GenBank/DDBJ databases">
        <title>Sequencing the genomes of 1000 actinobacteria strains.</title>
        <authorList>
            <person name="Klenk H.-P."/>
        </authorList>
    </citation>
    <scope>NUCLEOTIDE SEQUENCE [LARGE SCALE GENOMIC DNA]</scope>
    <source>
        <strain evidence="8 9">DSM 44710</strain>
    </source>
</reference>
<name>A0ABT9MUA0_9ACTN</name>
<evidence type="ECO:0000256" key="5">
    <source>
        <dbReference type="ARBA" id="ARBA00023163"/>
    </source>
</evidence>
<proteinExistence type="inferred from homology"/>
<dbReference type="InterPro" id="IPR014284">
    <property type="entry name" value="RNA_pol_sigma-70_dom"/>
</dbReference>
<evidence type="ECO:0000256" key="4">
    <source>
        <dbReference type="ARBA" id="ARBA00023125"/>
    </source>
</evidence>